<organism evidence="2 3">
    <name type="scientific">Candidatus Stercoripulliclostridium pullicola</name>
    <dbReference type="NCBI Taxonomy" id="2840953"/>
    <lineage>
        <taxon>Bacteria</taxon>
        <taxon>Bacillati</taxon>
        <taxon>Bacillota</taxon>
        <taxon>Clostridia</taxon>
        <taxon>Eubacteriales</taxon>
        <taxon>Candidatus Stercoripulliclostridium</taxon>
    </lineage>
</organism>
<dbReference type="EMBL" id="JADINF010000128">
    <property type="protein sequence ID" value="MBO8424371.1"/>
    <property type="molecule type" value="Genomic_DNA"/>
</dbReference>
<sequence>MTEKGCKFRSFAVRHRAEDVACIQGVTPILAGSKAEGILSDDTGDNISALNSVYNEMTAVYWLWKHYDEIGSPERII</sequence>
<dbReference type="Pfam" id="PF14393">
    <property type="entry name" value="DUF4422"/>
    <property type="match status" value="1"/>
</dbReference>
<comment type="caution">
    <text evidence="2">The sequence shown here is derived from an EMBL/GenBank/DDBJ whole genome shotgun (WGS) entry which is preliminary data.</text>
</comment>
<proteinExistence type="predicted"/>
<dbReference type="AlphaFoldDB" id="A0A940DH97"/>
<feature type="non-terminal residue" evidence="2">
    <location>
        <position position="77"/>
    </location>
</feature>
<reference evidence="2" key="1">
    <citation type="submission" date="2020-10" db="EMBL/GenBank/DDBJ databases">
        <authorList>
            <person name="Gilroy R."/>
        </authorList>
    </citation>
    <scope>NUCLEOTIDE SEQUENCE</scope>
    <source>
        <strain evidence="2">517</strain>
    </source>
</reference>
<accession>A0A940DH97</accession>
<evidence type="ECO:0000313" key="2">
    <source>
        <dbReference type="EMBL" id="MBO8424371.1"/>
    </source>
</evidence>
<feature type="domain" description="DUF4422" evidence="1">
    <location>
        <begin position="13"/>
        <end position="68"/>
    </location>
</feature>
<evidence type="ECO:0000313" key="3">
    <source>
        <dbReference type="Proteomes" id="UP000727857"/>
    </source>
</evidence>
<reference evidence="2" key="2">
    <citation type="journal article" date="2021" name="PeerJ">
        <title>Extensive microbial diversity within the chicken gut microbiome revealed by metagenomics and culture.</title>
        <authorList>
            <person name="Gilroy R."/>
            <person name="Ravi A."/>
            <person name="Getino M."/>
            <person name="Pursley I."/>
            <person name="Horton D.L."/>
            <person name="Alikhan N.F."/>
            <person name="Baker D."/>
            <person name="Gharbi K."/>
            <person name="Hall N."/>
            <person name="Watson M."/>
            <person name="Adriaenssens E.M."/>
            <person name="Foster-Nyarko E."/>
            <person name="Jarju S."/>
            <person name="Secka A."/>
            <person name="Antonio M."/>
            <person name="Oren A."/>
            <person name="Chaudhuri R.R."/>
            <person name="La Ragione R."/>
            <person name="Hildebrand F."/>
            <person name="Pallen M.J."/>
        </authorList>
    </citation>
    <scope>NUCLEOTIDE SEQUENCE</scope>
    <source>
        <strain evidence="2">517</strain>
    </source>
</reference>
<dbReference type="Proteomes" id="UP000727857">
    <property type="component" value="Unassembled WGS sequence"/>
</dbReference>
<protein>
    <submittedName>
        <fullName evidence="2">DUF4422 domain-containing protein</fullName>
    </submittedName>
</protein>
<evidence type="ECO:0000259" key="1">
    <source>
        <dbReference type="Pfam" id="PF14393"/>
    </source>
</evidence>
<name>A0A940DH97_9FIRM</name>
<dbReference type="InterPro" id="IPR025536">
    <property type="entry name" value="DUF4422"/>
</dbReference>
<gene>
    <name evidence="2" type="ORF">IAB16_05085</name>
</gene>